<proteinExistence type="predicted"/>
<reference evidence="6" key="1">
    <citation type="submission" date="2022-08" db="EMBL/GenBank/DDBJ databases">
        <title>Genome sequencing of akame (Lates japonicus).</title>
        <authorList>
            <person name="Hashiguchi Y."/>
            <person name="Takahashi H."/>
        </authorList>
    </citation>
    <scope>NUCLEOTIDE SEQUENCE</scope>
    <source>
        <strain evidence="6">Kochi</strain>
    </source>
</reference>
<dbReference type="InterPro" id="IPR009104">
    <property type="entry name" value="Anemon_actinoporin-like"/>
</dbReference>
<evidence type="ECO:0000313" key="7">
    <source>
        <dbReference type="Proteomes" id="UP001279410"/>
    </source>
</evidence>
<evidence type="ECO:0000256" key="4">
    <source>
        <dbReference type="ARBA" id="ARBA00023298"/>
    </source>
</evidence>
<evidence type="ECO:0000256" key="5">
    <source>
        <dbReference type="ARBA" id="ARBA00023331"/>
    </source>
</evidence>
<keyword evidence="7" id="KW-1185">Reference proteome</keyword>
<dbReference type="PANTHER" id="PTHR40388:SF2">
    <property type="entry name" value="ACTINOPORIN-LIKE PROTEIN"/>
    <property type="match status" value="1"/>
</dbReference>
<keyword evidence="3" id="KW-1052">Target cell membrane</keyword>
<evidence type="ECO:0000313" key="6">
    <source>
        <dbReference type="EMBL" id="GLD49108.1"/>
    </source>
</evidence>
<accession>A0AAD3M7K4</accession>
<evidence type="ECO:0000256" key="2">
    <source>
        <dbReference type="ARBA" id="ARBA00004532"/>
    </source>
</evidence>
<comment type="caution">
    <text evidence="6">The sequence shown here is derived from an EMBL/GenBank/DDBJ whole genome shotgun (WGS) entry which is preliminary data.</text>
</comment>
<dbReference type="Gene3D" id="2.60.270.20">
    <property type="entry name" value="Cytolysin/lectin"/>
    <property type="match status" value="2"/>
</dbReference>
<sequence>MPETAEAVSATLTTNRNCTIEITNVSGSYCLINPKVYMRSGFCHHPPQPTVRTTKTEVCSFTKDDNTATGAVGLLTYDLFHMQSRVCSERMAIMFSVPFDHNLYKNRLAVGVVETSRACDKHLYDQLYDGKDLSNFTRSDTNGSGLEYKATYVDLRATMSTIGRAIVKVELYDKMGHLPFRQLFPFGDLGAPTDILNSGSHSHCNMTESAEAVAADVSSKRSVTIEITNITNNYCLINPKVYLENGETYNPPQPTVRPLKTEVCTFSKSSGKATGSVGVLTYDLFERSQNDYIETLAIMFSIPWDYNLYKNWFAVGIYKKGRNCDKDLYKEMYYEKNQQEHGFTREEANGSGINYVGNYLDIKATMCPLGKAIMKVEVWDKLFTPMGQQAH</sequence>
<organism evidence="6 7">
    <name type="scientific">Lates japonicus</name>
    <name type="common">Japanese lates</name>
    <dbReference type="NCBI Taxonomy" id="270547"/>
    <lineage>
        <taxon>Eukaryota</taxon>
        <taxon>Metazoa</taxon>
        <taxon>Chordata</taxon>
        <taxon>Craniata</taxon>
        <taxon>Vertebrata</taxon>
        <taxon>Euteleostomi</taxon>
        <taxon>Actinopterygii</taxon>
        <taxon>Neopterygii</taxon>
        <taxon>Teleostei</taxon>
        <taxon>Neoteleostei</taxon>
        <taxon>Acanthomorphata</taxon>
        <taxon>Carangaria</taxon>
        <taxon>Carangaria incertae sedis</taxon>
        <taxon>Centropomidae</taxon>
        <taxon>Lates</taxon>
    </lineage>
</organism>
<dbReference type="InterPro" id="IPR015926">
    <property type="entry name" value="Cytolysin/lectin"/>
</dbReference>
<dbReference type="Proteomes" id="UP001279410">
    <property type="component" value="Unassembled WGS sequence"/>
</dbReference>
<dbReference type="GO" id="GO:0046931">
    <property type="term" value="P:pore complex assembly"/>
    <property type="evidence" value="ECO:0007669"/>
    <property type="project" value="InterPro"/>
</dbReference>
<dbReference type="GO" id="GO:0042151">
    <property type="term" value="C:nematocyst"/>
    <property type="evidence" value="ECO:0007669"/>
    <property type="project" value="UniProtKB-SubCell"/>
</dbReference>
<comment type="subcellular location">
    <subcellularLocation>
        <location evidence="2">Nematocyst</location>
    </subcellularLocation>
    <subcellularLocation>
        <location evidence="1">Target cell membrane</location>
    </subcellularLocation>
</comment>
<dbReference type="PANTHER" id="PTHR40388">
    <property type="entry name" value="BRYOPORIN"/>
    <property type="match status" value="1"/>
</dbReference>
<dbReference type="GO" id="GO:0015267">
    <property type="term" value="F:channel activity"/>
    <property type="evidence" value="ECO:0007669"/>
    <property type="project" value="InterPro"/>
</dbReference>
<gene>
    <name evidence="6" type="ORF">AKAME5_000295400</name>
</gene>
<evidence type="ECO:0000256" key="1">
    <source>
        <dbReference type="ARBA" id="ARBA00004175"/>
    </source>
</evidence>
<dbReference type="GO" id="GO:0044218">
    <property type="term" value="C:other organism cell membrane"/>
    <property type="evidence" value="ECO:0007669"/>
    <property type="project" value="UniProtKB-KW"/>
</dbReference>
<evidence type="ECO:0000256" key="3">
    <source>
        <dbReference type="ARBA" id="ARBA00022537"/>
    </source>
</evidence>
<keyword evidence="5" id="KW-0166">Nematocyst</keyword>
<name>A0AAD3M7K4_LATJO</name>
<dbReference type="GO" id="GO:0006812">
    <property type="term" value="P:monoatomic cation transport"/>
    <property type="evidence" value="ECO:0007669"/>
    <property type="project" value="InterPro"/>
</dbReference>
<dbReference type="AlphaFoldDB" id="A0AAD3M7K4"/>
<keyword evidence="4" id="KW-0472">Membrane</keyword>
<keyword evidence="4" id="KW-1053">Target membrane</keyword>
<protein>
    <submittedName>
        <fullName evidence="6">DELTA-sagatoxin-Srs1a-like protein</fullName>
    </submittedName>
</protein>
<dbReference type="EMBL" id="BRZM01000007">
    <property type="protein sequence ID" value="GLD49108.1"/>
    <property type="molecule type" value="Genomic_DNA"/>
</dbReference>
<dbReference type="GO" id="GO:0046930">
    <property type="term" value="C:pore complex"/>
    <property type="evidence" value="ECO:0007669"/>
    <property type="project" value="InterPro"/>
</dbReference>
<dbReference type="InterPro" id="IPR050677">
    <property type="entry name" value="Actinoporin_PFT"/>
</dbReference>
<dbReference type="Pfam" id="PF06369">
    <property type="entry name" value="Anemone_cytotox"/>
    <property type="match status" value="2"/>
</dbReference>
<dbReference type="GO" id="GO:0051715">
    <property type="term" value="P:cytolysis in another organism"/>
    <property type="evidence" value="ECO:0007669"/>
    <property type="project" value="InterPro"/>
</dbReference>
<dbReference type="SUPFAM" id="SSF63724">
    <property type="entry name" value="Cytolysin/lectin"/>
    <property type="match status" value="2"/>
</dbReference>